<reference evidence="1" key="1">
    <citation type="submission" date="2024-03" db="EMBL/GenBank/DDBJ databases">
        <title>Novel Streptomyces species of biotechnological and ecological value are a feature of Machair soil.</title>
        <authorList>
            <person name="Prole J.R."/>
            <person name="Goodfellow M."/>
            <person name="Allenby N."/>
            <person name="Ward A.C."/>
        </authorList>
    </citation>
    <scope>NUCLEOTIDE SEQUENCE</scope>
    <source>
        <strain evidence="1">MS2.AVA.5</strain>
    </source>
</reference>
<dbReference type="Proteomes" id="UP001377168">
    <property type="component" value="Unassembled WGS sequence"/>
</dbReference>
<gene>
    <name evidence="1" type="ORF">WKI67_40310</name>
</gene>
<keyword evidence="2" id="KW-1185">Reference proteome</keyword>
<proteinExistence type="predicted"/>
<sequence>MGADHQFAFFLRELAAPEPWRRAAAAKGLGRIGRTEQVMALIHAGRDTDPAVRAAAALGLGRLGAPGADEVLIALMRDADAQVRRRASVAARLLELTGPAVTDAFGRLLRDPDRYVRLNALTGLTRLKATGDRKALVLLLGDPDFRIWGHARGLVATQMDDDLRAEVLHTARQGPGAARARALEMLPARDTHRLRDSLREGLHNPAPEVREAVVGKLVDLKKRGTAALLLTVLQDERHPDVARRLLRALGRLGERRLLAAALPWLDHPDVGPVAVDVLADIGTPTAVRQIRSVLTQWPCHPAIQAAAAKALGELGDRKALDLLLPLLNDEDRQVRSGALTGLGGLGHHRLPPAERRRAVEALMHCLVSDPQVLWHTGSALRSYPEVLPRVRGLLEEAAPDVRATALSLLDDTDEADGRLFLTYLSDPDDDVRYQAAIGLGRYAEEHGALPPGGDEAISVLTALTSDASGGVRWAAARVLRALETPDADP</sequence>
<comment type="caution">
    <text evidence="1">The sequence shown here is derived from an EMBL/GenBank/DDBJ whole genome shotgun (WGS) entry which is preliminary data.</text>
</comment>
<dbReference type="EMBL" id="JBBKAJ010000022">
    <property type="protein sequence ID" value="MEJ8639603.1"/>
    <property type="molecule type" value="Genomic_DNA"/>
</dbReference>
<name>A0ACC6Q785_9ACTN</name>
<protein>
    <submittedName>
        <fullName evidence="1">HEAT repeat domain-containing protein</fullName>
    </submittedName>
</protein>
<evidence type="ECO:0000313" key="2">
    <source>
        <dbReference type="Proteomes" id="UP001377168"/>
    </source>
</evidence>
<evidence type="ECO:0000313" key="1">
    <source>
        <dbReference type="EMBL" id="MEJ8639603.1"/>
    </source>
</evidence>
<organism evidence="1 2">
    <name type="scientific">Streptomyces achmelvichensis</name>
    <dbReference type="NCBI Taxonomy" id="3134111"/>
    <lineage>
        <taxon>Bacteria</taxon>
        <taxon>Bacillati</taxon>
        <taxon>Actinomycetota</taxon>
        <taxon>Actinomycetes</taxon>
        <taxon>Kitasatosporales</taxon>
        <taxon>Streptomycetaceae</taxon>
        <taxon>Streptomyces</taxon>
    </lineage>
</organism>
<accession>A0ACC6Q785</accession>